<organism evidence="6 7">
    <name type="scientific">Parafilimonas terrae</name>
    <dbReference type="NCBI Taxonomy" id="1465490"/>
    <lineage>
        <taxon>Bacteria</taxon>
        <taxon>Pseudomonadati</taxon>
        <taxon>Bacteroidota</taxon>
        <taxon>Chitinophagia</taxon>
        <taxon>Chitinophagales</taxon>
        <taxon>Chitinophagaceae</taxon>
        <taxon>Parafilimonas</taxon>
    </lineage>
</organism>
<evidence type="ECO:0000256" key="3">
    <source>
        <dbReference type="ARBA" id="ARBA00022989"/>
    </source>
</evidence>
<dbReference type="PANTHER" id="PTHR37306:SF1">
    <property type="entry name" value="COLICIN V PRODUCTION PROTEIN"/>
    <property type="match status" value="1"/>
</dbReference>
<evidence type="ECO:0000313" key="6">
    <source>
        <dbReference type="EMBL" id="SFQ24277.1"/>
    </source>
</evidence>
<proteinExistence type="predicted"/>
<feature type="transmembrane region" description="Helical" evidence="5">
    <location>
        <begin position="102"/>
        <end position="121"/>
    </location>
</feature>
<dbReference type="Pfam" id="PF02674">
    <property type="entry name" value="Colicin_V"/>
    <property type="match status" value="1"/>
</dbReference>
<evidence type="ECO:0000256" key="2">
    <source>
        <dbReference type="ARBA" id="ARBA00022692"/>
    </source>
</evidence>
<keyword evidence="2 5" id="KW-0812">Transmembrane</keyword>
<dbReference type="STRING" id="1465490.SAMN05444277_10762"/>
<dbReference type="GO" id="GO:0009403">
    <property type="term" value="P:toxin biosynthetic process"/>
    <property type="evidence" value="ECO:0007669"/>
    <property type="project" value="InterPro"/>
</dbReference>
<evidence type="ECO:0000256" key="5">
    <source>
        <dbReference type="SAM" id="Phobius"/>
    </source>
</evidence>
<gene>
    <name evidence="6" type="ORF">SAMN05444277_10762</name>
</gene>
<reference evidence="6 7" key="1">
    <citation type="submission" date="2016-10" db="EMBL/GenBank/DDBJ databases">
        <authorList>
            <person name="de Groot N.N."/>
        </authorList>
    </citation>
    <scope>NUCLEOTIDE SEQUENCE [LARGE SCALE GENOMIC DNA]</scope>
    <source>
        <strain evidence="6 7">DSM 28286</strain>
    </source>
</reference>
<dbReference type="Proteomes" id="UP000199031">
    <property type="component" value="Unassembled WGS sequence"/>
</dbReference>
<dbReference type="RefSeq" id="WP_090658941.1">
    <property type="nucleotide sequence ID" value="NZ_FOXQ01000007.1"/>
</dbReference>
<keyword evidence="7" id="KW-1185">Reference proteome</keyword>
<dbReference type="OrthoDB" id="1492026at2"/>
<dbReference type="InterPro" id="IPR003825">
    <property type="entry name" value="Colicin-V_CvpA"/>
</dbReference>
<feature type="transmembrane region" description="Helical" evidence="5">
    <location>
        <begin position="30"/>
        <end position="50"/>
    </location>
</feature>
<protein>
    <submittedName>
        <fullName evidence="6">Membrane protein required for colicin V production</fullName>
    </submittedName>
</protein>
<keyword evidence="3 5" id="KW-1133">Transmembrane helix</keyword>
<dbReference type="PANTHER" id="PTHR37306">
    <property type="entry name" value="COLICIN V PRODUCTION PROTEIN"/>
    <property type="match status" value="1"/>
</dbReference>
<dbReference type="GO" id="GO:0016020">
    <property type="term" value="C:membrane"/>
    <property type="evidence" value="ECO:0007669"/>
    <property type="project" value="UniProtKB-SubCell"/>
</dbReference>
<keyword evidence="4 5" id="KW-0472">Membrane</keyword>
<comment type="subcellular location">
    <subcellularLocation>
        <location evidence="1">Membrane</location>
        <topology evidence="1">Multi-pass membrane protein</topology>
    </subcellularLocation>
</comment>
<dbReference type="AlphaFoldDB" id="A0A1I5WXN4"/>
<evidence type="ECO:0000313" key="7">
    <source>
        <dbReference type="Proteomes" id="UP000199031"/>
    </source>
</evidence>
<evidence type="ECO:0000256" key="1">
    <source>
        <dbReference type="ARBA" id="ARBA00004141"/>
    </source>
</evidence>
<sequence>MIIDILFCILLVLAIIKGISRGFIVAVFSFFAIIIGVAAAMKLSFLMSAWLQQSFNISGKWLPVLSFLLVFSGVVILVRLVANLIQAAAKVAMLGWLNKLGGIVLYLFIYLFVYSILLFYLTNMNVIKEDTIASSHTYSLVEPFGHTAIDAMGAIIPFFKNIFSQLSDFFELVAQSKA</sequence>
<dbReference type="EMBL" id="FOXQ01000007">
    <property type="protein sequence ID" value="SFQ24277.1"/>
    <property type="molecule type" value="Genomic_DNA"/>
</dbReference>
<evidence type="ECO:0000256" key="4">
    <source>
        <dbReference type="ARBA" id="ARBA00023136"/>
    </source>
</evidence>
<feature type="transmembrane region" description="Helical" evidence="5">
    <location>
        <begin position="62"/>
        <end position="82"/>
    </location>
</feature>
<name>A0A1I5WXN4_9BACT</name>
<accession>A0A1I5WXN4</accession>